<dbReference type="Pfam" id="PF05569">
    <property type="entry name" value="Peptidase_M56"/>
    <property type="match status" value="1"/>
</dbReference>
<dbReference type="GO" id="GO:0031992">
    <property type="term" value="F:energy transducer activity"/>
    <property type="evidence" value="ECO:0007669"/>
    <property type="project" value="TreeGrafter"/>
</dbReference>
<dbReference type="PANTHER" id="PTHR33446:SF2">
    <property type="entry name" value="PROTEIN TONB"/>
    <property type="match status" value="1"/>
</dbReference>
<evidence type="ECO:0000313" key="4">
    <source>
        <dbReference type="EMBL" id="OXB22180.1"/>
    </source>
</evidence>
<feature type="transmembrane region" description="Helical" evidence="1">
    <location>
        <begin position="6"/>
        <end position="23"/>
    </location>
</feature>
<dbReference type="InterPro" id="IPR051045">
    <property type="entry name" value="TonB-dependent_transducer"/>
</dbReference>
<evidence type="ECO:0000313" key="6">
    <source>
        <dbReference type="Proteomes" id="UP000198319"/>
    </source>
</evidence>
<dbReference type="Proteomes" id="UP000180252">
    <property type="component" value="Unassembled WGS sequence"/>
</dbReference>
<keyword evidence="1" id="KW-1133">Transmembrane helix</keyword>
<evidence type="ECO:0000259" key="2">
    <source>
        <dbReference type="PROSITE" id="PS52015"/>
    </source>
</evidence>
<sequence length="407" mass="46846">MISYLLKSGMLLLIFYAVYKMVLENEKMFRFNRAYLLVSLVFSFVIPLQIISIGSFVTDRIGLVQLNELVLERSTERLNTISANDFLLVLIVVLYGTVFFILMARFVWNLISFFKKMQSNEIQFVNGQKMVLVQEPGLPYSFWESIFINKAEFENGKIPSELIAHENAHLRQRHTLDVLFIELLQIVFWFNPLLFLYKKAIKLNHEFLADEAVNVRFGEVKSYQYLLLDFASNKNTVALASNINYLITKKRLLMMTKKESPIKIVFNVFTVGAIYALLLFVFSTKTMAQKPPIKGDIKEKDLYVLEDVEKLPEYPGGMTAFYKFIGKNFKMPAAVGKNKIEGKTYMEFTIEKDGSLSDIKTIKDVGYGIGNEVTRVLKLSPKWTAATQQGKAVRVQYRLPITIQSEK</sequence>
<dbReference type="STRING" id="1278819.BHE19_01515"/>
<comment type="caution">
    <text evidence="3">The sequence shown here is derived from an EMBL/GenBank/DDBJ whole genome shotgun (WGS) entry which is preliminary data.</text>
</comment>
<feature type="transmembrane region" description="Helical" evidence="1">
    <location>
        <begin position="86"/>
        <end position="108"/>
    </location>
</feature>
<dbReference type="PANTHER" id="PTHR33446">
    <property type="entry name" value="PROTEIN TONB-RELATED"/>
    <property type="match status" value="1"/>
</dbReference>
<name>A0A1S1J9H3_9FLAO</name>
<evidence type="ECO:0000256" key="1">
    <source>
        <dbReference type="SAM" id="Phobius"/>
    </source>
</evidence>
<proteinExistence type="predicted"/>
<reference evidence="3" key="1">
    <citation type="submission" date="2016-09" db="EMBL/GenBank/DDBJ databases">
        <authorList>
            <person name="Capua I."/>
            <person name="De Benedictis P."/>
            <person name="Joannis T."/>
            <person name="Lombin L.H."/>
            <person name="Cattoli G."/>
        </authorList>
    </citation>
    <scope>NUCLEOTIDE SEQUENCE [LARGE SCALE GENOMIC DNA]</scope>
    <source>
        <strain evidence="3">MSU</strain>
    </source>
</reference>
<evidence type="ECO:0000313" key="3">
    <source>
        <dbReference type="EMBL" id="OHT46221.1"/>
    </source>
</evidence>
<reference evidence="5" key="2">
    <citation type="submission" date="2016-09" db="EMBL/GenBank/DDBJ databases">
        <authorList>
            <person name="Chen S."/>
            <person name="Walker E."/>
        </authorList>
    </citation>
    <scope>NUCLEOTIDE SEQUENCE [LARGE SCALE GENOMIC DNA]</scope>
    <source>
        <strain evidence="5">MSU</strain>
    </source>
</reference>
<dbReference type="InterPro" id="IPR008756">
    <property type="entry name" value="Peptidase_M56"/>
</dbReference>
<reference evidence="4 6" key="3">
    <citation type="submission" date="2016-11" db="EMBL/GenBank/DDBJ databases">
        <title>Whole genomes of Flavobacteriaceae.</title>
        <authorList>
            <person name="Stine C."/>
            <person name="Li C."/>
            <person name="Tadesse D."/>
        </authorList>
    </citation>
    <scope>NUCLEOTIDE SEQUENCE [LARGE SCALE GENOMIC DNA]</scope>
    <source>
        <strain evidence="4 6">ATCC BAA-2541</strain>
    </source>
</reference>
<dbReference type="GO" id="GO:0098797">
    <property type="term" value="C:plasma membrane protein complex"/>
    <property type="evidence" value="ECO:0007669"/>
    <property type="project" value="TreeGrafter"/>
</dbReference>
<dbReference type="RefSeq" id="WP_070906026.1">
    <property type="nucleotide sequence ID" value="NZ_MIKE01000011.1"/>
</dbReference>
<dbReference type="Pfam" id="PF03544">
    <property type="entry name" value="TonB_C"/>
    <property type="match status" value="1"/>
</dbReference>
<gene>
    <name evidence="4" type="ORF">B0A71_01540</name>
    <name evidence="3" type="ORF">BHE19_01515</name>
</gene>
<feature type="transmembrane region" description="Helical" evidence="1">
    <location>
        <begin position="35"/>
        <end position="57"/>
    </location>
</feature>
<protein>
    <submittedName>
        <fullName evidence="3">Peptidase M56, BlaR1</fullName>
    </submittedName>
</protein>
<dbReference type="SUPFAM" id="SSF74653">
    <property type="entry name" value="TolA/TonB C-terminal domain"/>
    <property type="match status" value="1"/>
</dbReference>
<dbReference type="EMBL" id="MUHG01000002">
    <property type="protein sequence ID" value="OXB22180.1"/>
    <property type="molecule type" value="Genomic_DNA"/>
</dbReference>
<dbReference type="InterPro" id="IPR037682">
    <property type="entry name" value="TonB_C"/>
</dbReference>
<keyword evidence="1" id="KW-0472">Membrane</keyword>
<accession>A0A1S1J9H3</accession>
<dbReference type="Gene3D" id="3.30.1150.10">
    <property type="match status" value="1"/>
</dbReference>
<feature type="transmembrane region" description="Helical" evidence="1">
    <location>
        <begin position="264"/>
        <end position="282"/>
    </location>
</feature>
<dbReference type="CDD" id="cd07341">
    <property type="entry name" value="M56_BlaR1_MecR1_like"/>
    <property type="match status" value="1"/>
</dbReference>
<feature type="domain" description="TonB C-terminal" evidence="2">
    <location>
        <begin position="316"/>
        <end position="407"/>
    </location>
</feature>
<dbReference type="GO" id="GO:0055085">
    <property type="term" value="P:transmembrane transport"/>
    <property type="evidence" value="ECO:0007669"/>
    <property type="project" value="InterPro"/>
</dbReference>
<organism evidence="3 5">
    <name type="scientific">Flavobacterium tructae</name>
    <dbReference type="NCBI Taxonomy" id="1114873"/>
    <lineage>
        <taxon>Bacteria</taxon>
        <taxon>Pseudomonadati</taxon>
        <taxon>Bacteroidota</taxon>
        <taxon>Flavobacteriia</taxon>
        <taxon>Flavobacteriales</taxon>
        <taxon>Flavobacteriaceae</taxon>
        <taxon>Flavobacterium</taxon>
    </lineage>
</organism>
<feature type="transmembrane region" description="Helical" evidence="1">
    <location>
        <begin position="178"/>
        <end position="197"/>
    </location>
</feature>
<keyword evidence="6" id="KW-1185">Reference proteome</keyword>
<evidence type="ECO:0000313" key="5">
    <source>
        <dbReference type="Proteomes" id="UP000180252"/>
    </source>
</evidence>
<dbReference type="PROSITE" id="PS52015">
    <property type="entry name" value="TONB_CTD"/>
    <property type="match status" value="1"/>
</dbReference>
<dbReference type="EMBL" id="MIKE01000011">
    <property type="protein sequence ID" value="OHT46221.1"/>
    <property type="molecule type" value="Genomic_DNA"/>
</dbReference>
<dbReference type="OrthoDB" id="1522859at2"/>
<dbReference type="Proteomes" id="UP000198319">
    <property type="component" value="Unassembled WGS sequence"/>
</dbReference>
<keyword evidence="1" id="KW-0812">Transmembrane</keyword>
<dbReference type="AlphaFoldDB" id="A0A1S1J9H3"/>